<dbReference type="CDD" id="cd00349">
    <property type="entry name" value="Ribosomal_L11"/>
    <property type="match status" value="1"/>
</dbReference>
<dbReference type="InterPro" id="IPR020785">
    <property type="entry name" value="Ribosomal_uL11_CS"/>
</dbReference>
<evidence type="ECO:0000256" key="8">
    <source>
        <dbReference type="RuleBase" id="RU003979"/>
    </source>
</evidence>
<dbReference type="SMART" id="SM00649">
    <property type="entry name" value="RL11"/>
    <property type="match status" value="1"/>
</dbReference>
<sequence length="151" mass="15915">MAKKVKIVIKVNLPAGEATPAPPLGPALGQHGVAIMEFVKQYNEKTKDMKGNVVPAVITIYEDRSFTFIIKKAPVAAMIKKALSLEKGSGTAGRPAGAGQESMPALTKAQVETIAKEKLDDLNTTDLEAAKKIVAGTARSMGISIEQNGKN</sequence>
<dbReference type="PANTHER" id="PTHR11661">
    <property type="entry name" value="60S RIBOSOMAL PROTEIN L12"/>
    <property type="match status" value="1"/>
</dbReference>
<keyword evidence="6 8" id="KW-0488">Methylation</keyword>
<feature type="domain" description="Large ribosomal subunit protein uL11 C-terminal" evidence="9">
    <location>
        <begin position="71"/>
        <end position="145"/>
    </location>
</feature>
<comment type="PTM">
    <text evidence="6 8">One or more lysine residues are methylated.</text>
</comment>
<evidence type="ECO:0000256" key="4">
    <source>
        <dbReference type="ARBA" id="ARBA00022980"/>
    </source>
</evidence>
<reference evidence="11 12" key="1">
    <citation type="submission" date="2017-09" db="EMBL/GenBank/DDBJ databases">
        <title>Depth-based differentiation of microbial function through sediment-hosted aquifers and enrichment of novel symbionts in the deep terrestrial subsurface.</title>
        <authorList>
            <person name="Probst A.J."/>
            <person name="Ladd B."/>
            <person name="Jarett J.K."/>
            <person name="Geller-Mcgrath D.E."/>
            <person name="Sieber C.M."/>
            <person name="Emerson J.B."/>
            <person name="Anantharaman K."/>
            <person name="Thomas B.C."/>
            <person name="Malmstrom R."/>
            <person name="Stieglmeier M."/>
            <person name="Klingl A."/>
            <person name="Woyke T."/>
            <person name="Ryan C.M."/>
            <person name="Banfield J.F."/>
        </authorList>
    </citation>
    <scope>NUCLEOTIDE SEQUENCE [LARGE SCALE GENOMIC DNA]</scope>
    <source>
        <strain evidence="11">CG22_combo_CG10-13_8_21_14_all_45_10</strain>
    </source>
</reference>
<comment type="similarity">
    <text evidence="1 6 7">Belongs to the universal ribosomal protein uL11 family.</text>
</comment>
<dbReference type="Pfam" id="PF03946">
    <property type="entry name" value="Ribosomal_L11_N"/>
    <property type="match status" value="1"/>
</dbReference>
<dbReference type="InterPro" id="IPR020783">
    <property type="entry name" value="Ribosomal_uL11_C"/>
</dbReference>
<evidence type="ECO:0000259" key="9">
    <source>
        <dbReference type="Pfam" id="PF00298"/>
    </source>
</evidence>
<dbReference type="AlphaFoldDB" id="A0A2H0BHB7"/>
<keyword evidence="3 6" id="KW-0694">RNA-binding</keyword>
<dbReference type="GO" id="GO:0006412">
    <property type="term" value="P:translation"/>
    <property type="evidence" value="ECO:0007669"/>
    <property type="project" value="UniProtKB-UniRule"/>
</dbReference>
<dbReference type="GO" id="GO:0022625">
    <property type="term" value="C:cytosolic large ribosomal subunit"/>
    <property type="evidence" value="ECO:0007669"/>
    <property type="project" value="TreeGrafter"/>
</dbReference>
<dbReference type="InterPro" id="IPR020784">
    <property type="entry name" value="Ribosomal_uL11_N"/>
</dbReference>
<evidence type="ECO:0000313" key="11">
    <source>
        <dbReference type="EMBL" id="PIP57063.1"/>
    </source>
</evidence>
<dbReference type="InterPro" id="IPR036769">
    <property type="entry name" value="Ribosomal_uL11_C_sf"/>
</dbReference>
<dbReference type="Proteomes" id="UP000230759">
    <property type="component" value="Unassembled WGS sequence"/>
</dbReference>
<protein>
    <recommendedName>
        <fullName evidence="6">Large ribosomal subunit protein uL11</fullName>
    </recommendedName>
</protein>
<dbReference type="FunFam" id="3.30.1550.10:FF:000005">
    <property type="entry name" value="50S ribosomal protein L11"/>
    <property type="match status" value="1"/>
</dbReference>
<dbReference type="Gene3D" id="3.30.1550.10">
    <property type="entry name" value="Ribosomal protein L11/L12, N-terminal domain"/>
    <property type="match status" value="1"/>
</dbReference>
<evidence type="ECO:0000256" key="6">
    <source>
        <dbReference type="HAMAP-Rule" id="MF_00736"/>
    </source>
</evidence>
<evidence type="ECO:0000256" key="3">
    <source>
        <dbReference type="ARBA" id="ARBA00022884"/>
    </source>
</evidence>
<dbReference type="Pfam" id="PF00298">
    <property type="entry name" value="Ribosomal_L11"/>
    <property type="match status" value="1"/>
</dbReference>
<comment type="subunit">
    <text evidence="6">Part of the ribosomal stalk of the 50S ribosomal subunit. Interacts with L10 and the large rRNA to form the base of the stalk. L10 forms an elongated spine to which L12 dimers bind in a sequential fashion forming a multimeric L10(L12)X complex.</text>
</comment>
<comment type="caution">
    <text evidence="11">The sequence shown here is derived from an EMBL/GenBank/DDBJ whole genome shotgun (WGS) entry which is preliminary data.</text>
</comment>
<dbReference type="Gene3D" id="1.10.10.250">
    <property type="entry name" value="Ribosomal protein L11, C-terminal domain"/>
    <property type="match status" value="1"/>
</dbReference>
<evidence type="ECO:0000256" key="1">
    <source>
        <dbReference type="ARBA" id="ARBA00010537"/>
    </source>
</evidence>
<dbReference type="HAMAP" id="MF_00736">
    <property type="entry name" value="Ribosomal_uL11"/>
    <property type="match status" value="1"/>
</dbReference>
<dbReference type="SUPFAM" id="SSF46906">
    <property type="entry name" value="Ribosomal protein L11, C-terminal domain"/>
    <property type="match status" value="1"/>
</dbReference>
<dbReference type="GO" id="GO:0003735">
    <property type="term" value="F:structural constituent of ribosome"/>
    <property type="evidence" value="ECO:0007669"/>
    <property type="project" value="InterPro"/>
</dbReference>
<evidence type="ECO:0000256" key="7">
    <source>
        <dbReference type="RuleBase" id="RU003978"/>
    </source>
</evidence>
<dbReference type="InterPro" id="IPR006519">
    <property type="entry name" value="Ribosomal_uL11_bac-typ"/>
</dbReference>
<organism evidence="11 12">
    <name type="scientific">Candidatus Woesebacteria bacterium CG22_combo_CG10-13_8_21_14_all_45_10</name>
    <dbReference type="NCBI Taxonomy" id="1975060"/>
    <lineage>
        <taxon>Bacteria</taxon>
        <taxon>Candidatus Woeseibacteriota</taxon>
    </lineage>
</organism>
<dbReference type="PANTHER" id="PTHR11661:SF1">
    <property type="entry name" value="LARGE RIBOSOMAL SUBUNIT PROTEIN UL11M"/>
    <property type="match status" value="1"/>
</dbReference>
<keyword evidence="5 6" id="KW-0687">Ribonucleoprotein</keyword>
<accession>A0A2H0BHB7</accession>
<dbReference type="GO" id="GO:0070180">
    <property type="term" value="F:large ribosomal subunit rRNA binding"/>
    <property type="evidence" value="ECO:0007669"/>
    <property type="project" value="UniProtKB-UniRule"/>
</dbReference>
<proteinExistence type="inferred from homology"/>
<dbReference type="NCBIfam" id="TIGR01632">
    <property type="entry name" value="L11_bact"/>
    <property type="match status" value="1"/>
</dbReference>
<dbReference type="PROSITE" id="PS00359">
    <property type="entry name" value="RIBOSOMAL_L11"/>
    <property type="match status" value="1"/>
</dbReference>
<keyword evidence="2 6" id="KW-0699">rRNA-binding</keyword>
<keyword evidence="4 6" id="KW-0689">Ribosomal protein</keyword>
<evidence type="ECO:0000313" key="12">
    <source>
        <dbReference type="Proteomes" id="UP000230759"/>
    </source>
</evidence>
<evidence type="ECO:0000256" key="5">
    <source>
        <dbReference type="ARBA" id="ARBA00023274"/>
    </source>
</evidence>
<evidence type="ECO:0000256" key="2">
    <source>
        <dbReference type="ARBA" id="ARBA00022730"/>
    </source>
</evidence>
<comment type="function">
    <text evidence="6 8">Forms part of the ribosomal stalk which helps the ribosome interact with GTP-bound translation factors.</text>
</comment>
<gene>
    <name evidence="6 11" type="primary">rplK</name>
    <name evidence="11" type="ORF">COX04_01570</name>
</gene>
<dbReference type="SUPFAM" id="SSF54747">
    <property type="entry name" value="Ribosomal L11/L12e N-terminal domain"/>
    <property type="match status" value="1"/>
</dbReference>
<name>A0A2H0BHB7_9BACT</name>
<feature type="domain" description="Large ribosomal subunit protein uL11 N-terminal" evidence="10">
    <location>
        <begin position="9"/>
        <end position="66"/>
    </location>
</feature>
<evidence type="ECO:0000259" key="10">
    <source>
        <dbReference type="Pfam" id="PF03946"/>
    </source>
</evidence>
<dbReference type="InterPro" id="IPR000911">
    <property type="entry name" value="Ribosomal_uL11"/>
</dbReference>
<dbReference type="InterPro" id="IPR036796">
    <property type="entry name" value="Ribosomal_uL11_N_sf"/>
</dbReference>
<dbReference type="EMBL" id="PCSV01000038">
    <property type="protein sequence ID" value="PIP57063.1"/>
    <property type="molecule type" value="Genomic_DNA"/>
</dbReference>